<feature type="signal peptide" evidence="9">
    <location>
        <begin position="1"/>
        <end position="20"/>
    </location>
</feature>
<protein>
    <submittedName>
        <fullName evidence="10">TolC family protein</fullName>
    </submittedName>
</protein>
<dbReference type="RefSeq" id="WP_353683870.1">
    <property type="nucleotide sequence ID" value="NZ_CP144373.1"/>
</dbReference>
<comment type="subcellular location">
    <subcellularLocation>
        <location evidence="1">Cell outer membrane</location>
    </subcellularLocation>
</comment>
<dbReference type="KEGG" id="taut:V4D30_08280"/>
<dbReference type="EMBL" id="CP144373">
    <property type="protein sequence ID" value="XCH46332.1"/>
    <property type="molecule type" value="Genomic_DNA"/>
</dbReference>
<keyword evidence="4" id="KW-1134">Transmembrane beta strand</keyword>
<dbReference type="GO" id="GO:0015562">
    <property type="term" value="F:efflux transmembrane transporter activity"/>
    <property type="evidence" value="ECO:0007669"/>
    <property type="project" value="InterPro"/>
</dbReference>
<dbReference type="GO" id="GO:0015288">
    <property type="term" value="F:porin activity"/>
    <property type="evidence" value="ECO:0007669"/>
    <property type="project" value="TreeGrafter"/>
</dbReference>
<evidence type="ECO:0000256" key="7">
    <source>
        <dbReference type="ARBA" id="ARBA00023237"/>
    </source>
</evidence>
<dbReference type="InterPro" id="IPR051906">
    <property type="entry name" value="TolC-like"/>
</dbReference>
<evidence type="ECO:0000256" key="5">
    <source>
        <dbReference type="ARBA" id="ARBA00022692"/>
    </source>
</evidence>
<keyword evidence="3" id="KW-0813">Transport</keyword>
<dbReference type="AlphaFoldDB" id="A0AAU8GYK0"/>
<name>A0AAU8GYK0_9BACT</name>
<proteinExistence type="inferred from homology"/>
<dbReference type="SUPFAM" id="SSF56954">
    <property type="entry name" value="Outer membrane efflux proteins (OEP)"/>
    <property type="match status" value="1"/>
</dbReference>
<dbReference type="InterPro" id="IPR003423">
    <property type="entry name" value="OMP_efflux"/>
</dbReference>
<dbReference type="Gene3D" id="1.20.1600.10">
    <property type="entry name" value="Outer membrane efflux proteins (OEP)"/>
    <property type="match status" value="1"/>
</dbReference>
<keyword evidence="6" id="KW-0472">Membrane</keyword>
<evidence type="ECO:0000256" key="8">
    <source>
        <dbReference type="SAM" id="Coils"/>
    </source>
</evidence>
<sequence>MIFRVLLLSLFVFLSLQHSAFSIQPSALSLQPVYSLQDCINIALKKNPEILASKATVNKSFFKIGEARSGYFPQIDLSLGYQRSYLENRISEEYSKQYSAQVSLTQTIFDFGKTSKQVEIQKQLYRATEWQDRDAVLQTIYNVKEAYYSVLKAKKQKETAQEVLRQAQRHLDLATGFYEVGLKPKIEVTKAEVELSNAKLNLITAEKQLSQAFLNLKVAMGTVDMPDFDIKEEDYVVRKLDENEAIQIAIERNPQLQAIKFNKQASISTEELIKKEYFPLFTGSANYGYINEEFPLNKKWTVLLQMSLPLFSGWSTKYKLAEAKADTAYYSYKEDSLKQQITSQIKNLFAQLKEASQKIETLKSTLKQAKENLDLAMGRYEVGIGSSIEVVDAIVLYEQTNTQYWQAIYDYNVTYAQIQKTVGWLE</sequence>
<reference evidence="10" key="1">
    <citation type="submission" date="2024-01" db="EMBL/GenBank/DDBJ databases">
        <title>The first autotrophic representatives of the genus Thermodesulfovibrio.</title>
        <authorList>
            <person name="Maltseva A.I."/>
            <person name="Elcheninov A.G."/>
            <person name="Kublanov I.V."/>
            <person name="Lebedinsky A.V."/>
            <person name="Frolov E.N."/>
        </authorList>
    </citation>
    <scope>NUCLEOTIDE SEQUENCE</scope>
    <source>
        <strain evidence="10">3907-1M</strain>
    </source>
</reference>
<evidence type="ECO:0000256" key="6">
    <source>
        <dbReference type="ARBA" id="ARBA00023136"/>
    </source>
</evidence>
<dbReference type="PIRSF" id="PIRSF001892">
    <property type="entry name" value="CyaE"/>
    <property type="match status" value="1"/>
</dbReference>
<gene>
    <name evidence="10" type="ORF">V4D30_08280</name>
</gene>
<feature type="coiled-coil region" evidence="8">
    <location>
        <begin position="150"/>
        <end position="208"/>
    </location>
</feature>
<organism evidence="10">
    <name type="scientific">Thermodesulfovibrio autotrophicus</name>
    <dbReference type="NCBI Taxonomy" id="3118333"/>
    <lineage>
        <taxon>Bacteria</taxon>
        <taxon>Pseudomonadati</taxon>
        <taxon>Nitrospirota</taxon>
        <taxon>Thermodesulfovibrionia</taxon>
        <taxon>Thermodesulfovibrionales</taxon>
        <taxon>Thermodesulfovibrionaceae</taxon>
        <taxon>Thermodesulfovibrio</taxon>
    </lineage>
</organism>
<evidence type="ECO:0000256" key="3">
    <source>
        <dbReference type="ARBA" id="ARBA00022448"/>
    </source>
</evidence>
<dbReference type="PANTHER" id="PTHR30026">
    <property type="entry name" value="OUTER MEMBRANE PROTEIN TOLC"/>
    <property type="match status" value="1"/>
</dbReference>
<dbReference type="InterPro" id="IPR028351">
    <property type="entry name" value="CyaE"/>
</dbReference>
<feature type="coiled-coil region" evidence="8">
    <location>
        <begin position="338"/>
        <end position="379"/>
    </location>
</feature>
<evidence type="ECO:0000256" key="9">
    <source>
        <dbReference type="SAM" id="SignalP"/>
    </source>
</evidence>
<feature type="chain" id="PRO_5043997865" evidence="9">
    <location>
        <begin position="21"/>
        <end position="426"/>
    </location>
</feature>
<keyword evidence="9" id="KW-0732">Signal</keyword>
<keyword evidence="5" id="KW-0812">Transmembrane</keyword>
<dbReference type="PANTHER" id="PTHR30026:SF20">
    <property type="entry name" value="OUTER MEMBRANE PROTEIN TOLC"/>
    <property type="match status" value="1"/>
</dbReference>
<dbReference type="Pfam" id="PF02321">
    <property type="entry name" value="OEP"/>
    <property type="match status" value="2"/>
</dbReference>
<evidence type="ECO:0000256" key="1">
    <source>
        <dbReference type="ARBA" id="ARBA00004442"/>
    </source>
</evidence>
<accession>A0AAU8GYK0</accession>
<dbReference type="GO" id="GO:0009279">
    <property type="term" value="C:cell outer membrane"/>
    <property type="evidence" value="ECO:0007669"/>
    <property type="project" value="UniProtKB-SubCell"/>
</dbReference>
<dbReference type="GO" id="GO:1990281">
    <property type="term" value="C:efflux pump complex"/>
    <property type="evidence" value="ECO:0007669"/>
    <property type="project" value="TreeGrafter"/>
</dbReference>
<evidence type="ECO:0000256" key="2">
    <source>
        <dbReference type="ARBA" id="ARBA00007613"/>
    </source>
</evidence>
<evidence type="ECO:0000256" key="4">
    <source>
        <dbReference type="ARBA" id="ARBA00022452"/>
    </source>
</evidence>
<evidence type="ECO:0000313" key="10">
    <source>
        <dbReference type="EMBL" id="XCH46332.1"/>
    </source>
</evidence>
<keyword evidence="8" id="KW-0175">Coiled coil</keyword>
<keyword evidence="7" id="KW-0998">Cell outer membrane</keyword>
<comment type="similarity">
    <text evidence="2">Belongs to the outer membrane factor (OMF) (TC 1.B.17) family.</text>
</comment>